<dbReference type="GO" id="GO:0071949">
    <property type="term" value="F:FAD binding"/>
    <property type="evidence" value="ECO:0007669"/>
    <property type="project" value="InterPro"/>
</dbReference>
<dbReference type="PANTHER" id="PTHR42973:SF22">
    <property type="entry name" value="FAD-BINDING PCMH-TYPE DOMAIN-CONTAINING PROTEIN-RELATED"/>
    <property type="match status" value="1"/>
</dbReference>
<dbReference type="InterPro" id="IPR016169">
    <property type="entry name" value="FAD-bd_PCMH_sub2"/>
</dbReference>
<evidence type="ECO:0000256" key="2">
    <source>
        <dbReference type="ARBA" id="ARBA00022630"/>
    </source>
</evidence>
<reference evidence="6 7" key="1">
    <citation type="submission" date="2017-06" db="EMBL/GenBank/DDBJ databases">
        <title>Draft genome sequence of a variant of Elsinoe murrayae.</title>
        <authorList>
            <person name="Cheng Q."/>
        </authorList>
    </citation>
    <scope>NUCLEOTIDE SEQUENCE [LARGE SCALE GENOMIC DNA]</scope>
    <source>
        <strain evidence="6 7">CQ-2017a</strain>
    </source>
</reference>
<dbReference type="Pfam" id="PF01565">
    <property type="entry name" value="FAD_binding_4"/>
    <property type="match status" value="1"/>
</dbReference>
<dbReference type="AlphaFoldDB" id="A0A2K1R2P5"/>
<dbReference type="InterPro" id="IPR036318">
    <property type="entry name" value="FAD-bd_PCMH-like_sf"/>
</dbReference>
<dbReference type="PROSITE" id="PS51387">
    <property type="entry name" value="FAD_PCMH"/>
    <property type="match status" value="1"/>
</dbReference>
<dbReference type="InParanoid" id="A0A2K1R2P5"/>
<dbReference type="EMBL" id="NKHZ01000011">
    <property type="protein sequence ID" value="PNS21566.1"/>
    <property type="molecule type" value="Genomic_DNA"/>
</dbReference>
<dbReference type="PANTHER" id="PTHR42973">
    <property type="entry name" value="BINDING OXIDOREDUCTASE, PUTATIVE (AFU_ORTHOLOGUE AFUA_1G17690)-RELATED"/>
    <property type="match status" value="1"/>
</dbReference>
<evidence type="ECO:0000259" key="5">
    <source>
        <dbReference type="PROSITE" id="PS51387"/>
    </source>
</evidence>
<keyword evidence="3" id="KW-0274">FAD</keyword>
<dbReference type="Gene3D" id="3.30.465.10">
    <property type="match status" value="1"/>
</dbReference>
<evidence type="ECO:0000256" key="1">
    <source>
        <dbReference type="ARBA" id="ARBA00005466"/>
    </source>
</evidence>
<organism evidence="6 7">
    <name type="scientific">Sphaceloma murrayae</name>
    <dbReference type="NCBI Taxonomy" id="2082308"/>
    <lineage>
        <taxon>Eukaryota</taxon>
        <taxon>Fungi</taxon>
        <taxon>Dikarya</taxon>
        <taxon>Ascomycota</taxon>
        <taxon>Pezizomycotina</taxon>
        <taxon>Dothideomycetes</taxon>
        <taxon>Dothideomycetidae</taxon>
        <taxon>Myriangiales</taxon>
        <taxon>Elsinoaceae</taxon>
        <taxon>Sphaceloma</taxon>
    </lineage>
</organism>
<dbReference type="SUPFAM" id="SSF56176">
    <property type="entry name" value="FAD-binding/transporter-associated domain-like"/>
    <property type="match status" value="1"/>
</dbReference>
<sequence>MVNFHLPQWLLGMPRVAPVADQPAAVQGHVSLHETPAQHYAPTTKHHAAHSSAWKAVSSSGSCCGALQKTMGDKVVFPNAKAFSQSVGSYWSLKNTEIHPSCIVLPGSAKEVSEAVSTLSLGATVWKDRCQFAIRGGGHTPWAGAANIEQGIVIDTTNLPVRGLSKDKKTITISPSQTWDEVYAALDAHDLSTLGGRVGGVGVGGLVTGCGISYYSPRYGFTCDVVENFEVVLATGDIVNANATHNADLFKALRGGGNNFGVVTAITMQTFPQGKFWGGQTFHPITTRQKQFKALERLIGTHPYDPYVHFINTLVINNMTYGNWIIGDSLQYTKSDPPVPNPEVFKPFLDLPRFAPFPGGPDNSLRVDNLTDFTMEYASLFTYKKRWQFASIAFGNSAEMMEDFFQLANATVWPFVNLPGFQLSISFQPLPTIMTERRGAVDSLGPIQTGGDMFFIHWGMAVDGEYASYDSVFQQAVSELFERASARAKELGVQRDFVPMTYADGWQDPIGTRSKGTKEELWRTSKKYDPLQVFQKQVPGGFKLPKMEK</sequence>
<keyword evidence="2" id="KW-0285">Flavoprotein</keyword>
<dbReference type="InterPro" id="IPR016166">
    <property type="entry name" value="FAD-bd_PCMH"/>
</dbReference>
<gene>
    <name evidence="6" type="ORF">CAC42_925</name>
</gene>
<keyword evidence="4" id="KW-0560">Oxidoreductase</keyword>
<proteinExistence type="inferred from homology"/>
<evidence type="ECO:0000313" key="7">
    <source>
        <dbReference type="Proteomes" id="UP000243797"/>
    </source>
</evidence>
<feature type="domain" description="FAD-binding PCMH-type" evidence="5">
    <location>
        <begin position="96"/>
        <end position="273"/>
    </location>
</feature>
<dbReference type="OrthoDB" id="2151789at2759"/>
<protein>
    <recommendedName>
        <fullName evidence="5">FAD-binding PCMH-type domain-containing protein</fullName>
    </recommendedName>
</protein>
<dbReference type="STRING" id="2082308.A0A2K1R2P5"/>
<comment type="caution">
    <text evidence="6">The sequence shown here is derived from an EMBL/GenBank/DDBJ whole genome shotgun (WGS) entry which is preliminary data.</text>
</comment>
<dbReference type="Proteomes" id="UP000243797">
    <property type="component" value="Unassembled WGS sequence"/>
</dbReference>
<keyword evidence="7" id="KW-1185">Reference proteome</keyword>
<dbReference type="InterPro" id="IPR050416">
    <property type="entry name" value="FAD-linked_Oxidoreductase"/>
</dbReference>
<evidence type="ECO:0000256" key="3">
    <source>
        <dbReference type="ARBA" id="ARBA00022827"/>
    </source>
</evidence>
<name>A0A2K1R2P5_9PEZI</name>
<dbReference type="GO" id="GO:0016491">
    <property type="term" value="F:oxidoreductase activity"/>
    <property type="evidence" value="ECO:0007669"/>
    <property type="project" value="UniProtKB-KW"/>
</dbReference>
<comment type="similarity">
    <text evidence="1">Belongs to the oxygen-dependent FAD-linked oxidoreductase family.</text>
</comment>
<evidence type="ECO:0000256" key="4">
    <source>
        <dbReference type="ARBA" id="ARBA00023002"/>
    </source>
</evidence>
<dbReference type="InterPro" id="IPR006094">
    <property type="entry name" value="Oxid_FAD_bind_N"/>
</dbReference>
<evidence type="ECO:0000313" key="6">
    <source>
        <dbReference type="EMBL" id="PNS21566.1"/>
    </source>
</evidence>
<accession>A0A2K1R2P5</accession>